<accession>A0AAX2A535</accession>
<dbReference type="InterPro" id="IPR021762">
    <property type="entry name" value="DUF3325"/>
</dbReference>
<name>A0AAX2A535_9BACT</name>
<keyword evidence="1" id="KW-0472">Membrane</keyword>
<organism evidence="3 5">
    <name type="scientific">Halarcobacter bivalviorum</name>
    <dbReference type="NCBI Taxonomy" id="663364"/>
    <lineage>
        <taxon>Bacteria</taxon>
        <taxon>Pseudomonadati</taxon>
        <taxon>Campylobacterota</taxon>
        <taxon>Epsilonproteobacteria</taxon>
        <taxon>Campylobacterales</taxon>
        <taxon>Arcobacteraceae</taxon>
        <taxon>Halarcobacter</taxon>
    </lineage>
</organism>
<protein>
    <submittedName>
        <fullName evidence="2">DUF3325 domain-containing membrane protein</fullName>
    </submittedName>
</protein>
<dbReference type="EMBL" id="PDKM01000007">
    <property type="protein sequence ID" value="RXK09138.1"/>
    <property type="molecule type" value="Genomic_DNA"/>
</dbReference>
<evidence type="ECO:0000256" key="1">
    <source>
        <dbReference type="SAM" id="Phobius"/>
    </source>
</evidence>
<dbReference type="KEGG" id="hbv:ABIV_2084"/>
<evidence type="ECO:0000313" key="2">
    <source>
        <dbReference type="EMBL" id="AXH13059.1"/>
    </source>
</evidence>
<gene>
    <name evidence="2" type="ORF">ABIV_2084</name>
    <name evidence="3" type="ORF">CRV05_11155</name>
</gene>
<dbReference type="Proteomes" id="UP000253850">
    <property type="component" value="Chromosome"/>
</dbReference>
<evidence type="ECO:0000313" key="4">
    <source>
        <dbReference type="Proteomes" id="UP000253850"/>
    </source>
</evidence>
<dbReference type="AlphaFoldDB" id="A0AAX2A535"/>
<reference evidence="2 4" key="2">
    <citation type="submission" date="2018-07" db="EMBL/GenBank/DDBJ databases">
        <title>Complete genome of the Arcobacter bivalviorum type strain LMG 26154.</title>
        <authorList>
            <person name="Miller W.G."/>
            <person name="Yee E."/>
            <person name="Bono J.L."/>
        </authorList>
    </citation>
    <scope>NUCLEOTIDE SEQUENCE [LARGE SCALE GENOMIC DNA]</scope>
    <source>
        <strain evidence="2 4">LMG 26154</strain>
    </source>
</reference>
<dbReference type="EMBL" id="CP031217">
    <property type="protein sequence ID" value="AXH13059.1"/>
    <property type="molecule type" value="Genomic_DNA"/>
</dbReference>
<proteinExistence type="predicted"/>
<dbReference type="RefSeq" id="WP_114839860.1">
    <property type="nucleotide sequence ID" value="NZ_CP031217.1"/>
</dbReference>
<reference evidence="3 5" key="1">
    <citation type="submission" date="2017-10" db="EMBL/GenBank/DDBJ databases">
        <title>Genomics of the genus Arcobacter.</title>
        <authorList>
            <person name="Perez-Cataluna A."/>
            <person name="Figueras M.J."/>
        </authorList>
    </citation>
    <scope>NUCLEOTIDE SEQUENCE [LARGE SCALE GENOMIC DNA]</scope>
    <source>
        <strain evidence="3 5">CECT 7835</strain>
    </source>
</reference>
<dbReference type="Pfam" id="PF11804">
    <property type="entry name" value="DUF3325"/>
    <property type="match status" value="1"/>
</dbReference>
<evidence type="ECO:0000313" key="5">
    <source>
        <dbReference type="Proteomes" id="UP000289193"/>
    </source>
</evidence>
<keyword evidence="1" id="KW-1133">Transmembrane helix</keyword>
<feature type="transmembrane region" description="Helical" evidence="1">
    <location>
        <begin position="63"/>
        <end position="83"/>
    </location>
</feature>
<feature type="transmembrane region" description="Helical" evidence="1">
    <location>
        <begin position="38"/>
        <end position="56"/>
    </location>
</feature>
<keyword evidence="1" id="KW-0812">Transmembrane</keyword>
<evidence type="ECO:0000313" key="3">
    <source>
        <dbReference type="EMBL" id="RXK09138.1"/>
    </source>
</evidence>
<dbReference type="Proteomes" id="UP000289193">
    <property type="component" value="Unassembled WGS sequence"/>
</dbReference>
<keyword evidence="5" id="KW-1185">Reference proteome</keyword>
<sequence>MIFLASFLTYLGMLFFSFSLEKHYKQILNKTINKKIKYFVKALGTIFLSLSLYIFIQVLTYSLAITYWLGLLTIVAIFIAFIYSYKPQLIIKISVSLLVLTGIINLI</sequence>